<dbReference type="SUPFAM" id="SSF56672">
    <property type="entry name" value="DNA/RNA polymerases"/>
    <property type="match status" value="1"/>
</dbReference>
<name>F0WPH2_9STRA</name>
<dbReference type="HOGENOM" id="CLU_001650_21_0_1"/>
<reference evidence="2" key="2">
    <citation type="submission" date="2011-02" db="EMBL/GenBank/DDBJ databases">
        <authorList>
            <person name="MacLean D."/>
        </authorList>
    </citation>
    <scope>NUCLEOTIDE SEQUENCE</scope>
</reference>
<dbReference type="InterPro" id="IPR013103">
    <property type="entry name" value="RVT_2"/>
</dbReference>
<dbReference type="PANTHER" id="PTHR11439">
    <property type="entry name" value="GAG-POL-RELATED RETROTRANSPOSON"/>
    <property type="match status" value="1"/>
</dbReference>
<dbReference type="PANTHER" id="PTHR11439:SF440">
    <property type="entry name" value="INTEGRASE CATALYTIC DOMAIN-CONTAINING PROTEIN"/>
    <property type="match status" value="1"/>
</dbReference>
<feature type="domain" description="Reverse transcriptase Ty1/copia-type" evidence="1">
    <location>
        <begin position="2"/>
        <end position="183"/>
    </location>
</feature>
<gene>
    <name evidence="2" type="primary">AlNc14C185G8317</name>
    <name evidence="2" type="ORF">ALNC14_093630</name>
</gene>
<evidence type="ECO:0000259" key="1">
    <source>
        <dbReference type="Pfam" id="PF07727"/>
    </source>
</evidence>
<proteinExistence type="predicted"/>
<dbReference type="Pfam" id="PF07727">
    <property type="entry name" value="RVT_2"/>
    <property type="match status" value="1"/>
</dbReference>
<organism evidence="2">
    <name type="scientific">Albugo laibachii Nc14</name>
    <dbReference type="NCBI Taxonomy" id="890382"/>
    <lineage>
        <taxon>Eukaryota</taxon>
        <taxon>Sar</taxon>
        <taxon>Stramenopiles</taxon>
        <taxon>Oomycota</taxon>
        <taxon>Peronosporomycetes</taxon>
        <taxon>Albuginales</taxon>
        <taxon>Albuginaceae</taxon>
        <taxon>Albugo</taxon>
    </lineage>
</organism>
<dbReference type="CDD" id="cd09272">
    <property type="entry name" value="RNase_HI_RT_Ty1"/>
    <property type="match status" value="1"/>
</dbReference>
<dbReference type="InterPro" id="IPR043502">
    <property type="entry name" value="DNA/RNA_pol_sf"/>
</dbReference>
<accession>F0WPH2</accession>
<evidence type="ECO:0000313" key="2">
    <source>
        <dbReference type="EMBL" id="CCA23220.1"/>
    </source>
</evidence>
<reference evidence="2" key="1">
    <citation type="journal article" date="2011" name="PLoS Biol.">
        <title>Gene gain and loss during evolution of obligate parasitism in the white rust pathogen of Arabidopsis thaliana.</title>
        <authorList>
            <person name="Kemen E."/>
            <person name="Gardiner A."/>
            <person name="Schultz-Larsen T."/>
            <person name="Kemen A.C."/>
            <person name="Balmuth A.L."/>
            <person name="Robert-Seilaniantz A."/>
            <person name="Bailey K."/>
            <person name="Holub E."/>
            <person name="Studholme D.J."/>
            <person name="Maclean D."/>
            <person name="Jones J.D."/>
        </authorList>
    </citation>
    <scope>NUCLEOTIDE SEQUENCE</scope>
</reference>
<sequence length="366" mass="41518">MSSIRVYLSACCHQGFHIQQYDVDTALLNGHGHLEEEVYIYPPRGVQAQANEVCLLKRSLYGLKQAAATWFKTISQVFLEMGFRHCRTDSCIFVRQRGNSVVYIALYVDGMLIGAKTLEEMKAISDKLSRKFKLKDLGKVKFMLGIQVDYDREQRSMEICQTSSINKMVEKFNQVDAKLVWNPNVQGQLLSTIEKEDERMKFRPFRSLVGSLLYISNGTRPDIAFSVCQLSRHLERPSEEHWKAAVRVLRYLKSTSDIGINYTGSVKDLCVCAYSDADWANNKESRRSVSGIMVMINGAPVIFKSMIQQSVALSTAEAEYIALSLCMQEVLWLKSLLCELKAKIPQQIEVFEDNQSAIAIAKTDGY</sequence>
<protein>
    <submittedName>
        <fullName evidence="2">Putative polyprotein</fullName>
    </submittedName>
</protein>
<dbReference type="EMBL" id="FR824230">
    <property type="protein sequence ID" value="CCA23220.1"/>
    <property type="molecule type" value="Genomic_DNA"/>
</dbReference>
<dbReference type="AlphaFoldDB" id="F0WPH2"/>